<feature type="transmembrane region" description="Helical" evidence="1">
    <location>
        <begin position="37"/>
        <end position="55"/>
    </location>
</feature>
<keyword evidence="1" id="KW-0812">Transmembrane</keyword>
<dbReference type="Proteomes" id="UP000190837">
    <property type="component" value="Unassembled WGS sequence"/>
</dbReference>
<sequence length="211" mass="24774">MHNSDTLQVSFSVSSREQRRAGRRMWRYRAPDLKRRYWLATLLLVVIFAALFYGFSENVRRVTHFLGDGCYFLPQGEISDGAAEMWDNWSAGCDAVVDTLWQLPYWMTGLLLLVIFYLRWNYSLTLRALFDPLDGRQFVLSVSAEGLLMEEAGRTRLFYFWPTVSRVILDKEFLLFYVNRNVAWFIPLDRFANQAAAEAFFQQALQFKEQS</sequence>
<evidence type="ECO:0000313" key="3">
    <source>
        <dbReference type="EMBL" id="SAM57384.1"/>
    </source>
</evidence>
<dbReference type="AlphaFoldDB" id="A0A1C3H220"/>
<name>A0A1C3H220_9GAMM</name>
<evidence type="ECO:0000259" key="2">
    <source>
        <dbReference type="Pfam" id="PF14317"/>
    </source>
</evidence>
<feature type="transmembrane region" description="Helical" evidence="1">
    <location>
        <begin position="103"/>
        <end position="120"/>
    </location>
</feature>
<dbReference type="InterPro" id="IPR025588">
    <property type="entry name" value="YcxB-like_C"/>
</dbReference>
<feature type="domain" description="YcxB-like C-terminal" evidence="2">
    <location>
        <begin position="145"/>
        <end position="201"/>
    </location>
</feature>
<organism evidence="3 4">
    <name type="scientific">Cardiobacterium hominis</name>
    <dbReference type="NCBI Taxonomy" id="2718"/>
    <lineage>
        <taxon>Bacteria</taxon>
        <taxon>Pseudomonadati</taxon>
        <taxon>Pseudomonadota</taxon>
        <taxon>Gammaproteobacteria</taxon>
        <taxon>Cardiobacteriales</taxon>
        <taxon>Cardiobacteriaceae</taxon>
        <taxon>Cardiobacterium</taxon>
    </lineage>
</organism>
<evidence type="ECO:0000313" key="4">
    <source>
        <dbReference type="Proteomes" id="UP000190837"/>
    </source>
</evidence>
<proteinExistence type="predicted"/>
<protein>
    <recommendedName>
        <fullName evidence="2">YcxB-like C-terminal domain-containing protein</fullName>
    </recommendedName>
</protein>
<evidence type="ECO:0000256" key="1">
    <source>
        <dbReference type="SAM" id="Phobius"/>
    </source>
</evidence>
<dbReference type="EMBL" id="FKLO01000016">
    <property type="protein sequence ID" value="SAM57384.1"/>
    <property type="molecule type" value="Genomic_DNA"/>
</dbReference>
<keyword evidence="1" id="KW-1133">Transmembrane helix</keyword>
<reference evidence="4" key="1">
    <citation type="submission" date="2016-04" db="EMBL/GenBank/DDBJ databases">
        <authorList>
            <person name="Tagini F."/>
        </authorList>
    </citation>
    <scope>NUCLEOTIDE SEQUENCE [LARGE SCALE GENOMIC DNA]</scope>
    <source>
        <strain evidence="4">CHUV0807</strain>
    </source>
</reference>
<accession>A0A1C3H220</accession>
<keyword evidence="1" id="KW-0472">Membrane</keyword>
<gene>
    <name evidence="3" type="ORF">CHUV0807_0278</name>
</gene>
<dbReference type="RefSeq" id="WP_079539077.1">
    <property type="nucleotide sequence ID" value="NZ_CP171111.1"/>
</dbReference>
<dbReference type="Pfam" id="PF14317">
    <property type="entry name" value="YcxB"/>
    <property type="match status" value="1"/>
</dbReference>